<feature type="domain" description="Peptidase S8/S53" evidence="9">
    <location>
        <begin position="161"/>
        <end position="370"/>
    </location>
</feature>
<dbReference type="HOGENOM" id="CLU_011263_15_3_7"/>
<dbReference type="InterPro" id="IPR023828">
    <property type="entry name" value="Peptidase_S8_Ser-AS"/>
</dbReference>
<dbReference type="PROSITE" id="PS00137">
    <property type="entry name" value="SUBTILASE_HIS"/>
    <property type="match status" value="1"/>
</dbReference>
<keyword evidence="2" id="KW-0964">Secreted</keyword>
<dbReference type="SUPFAM" id="SSF52743">
    <property type="entry name" value="Subtilisin-like"/>
    <property type="match status" value="1"/>
</dbReference>
<dbReference type="Gene3D" id="3.50.30.30">
    <property type="match status" value="1"/>
</dbReference>
<feature type="active site" description="Charge relay system" evidence="6 7">
    <location>
        <position position="524"/>
    </location>
</feature>
<dbReference type="OrthoDB" id="5288105at2"/>
<feature type="domain" description="PA" evidence="10">
    <location>
        <begin position="414"/>
        <end position="496"/>
    </location>
</feature>
<organism evidence="11 12">
    <name type="scientific">Pseudobdellovibrio exovorus JSS</name>
    <dbReference type="NCBI Taxonomy" id="1184267"/>
    <lineage>
        <taxon>Bacteria</taxon>
        <taxon>Pseudomonadati</taxon>
        <taxon>Bdellovibrionota</taxon>
        <taxon>Bdellovibrionia</taxon>
        <taxon>Bdellovibrionales</taxon>
        <taxon>Pseudobdellovibrionaceae</taxon>
        <taxon>Pseudobdellovibrio</taxon>
    </lineage>
</organism>
<accession>M4VQ45</accession>
<evidence type="ECO:0000256" key="4">
    <source>
        <dbReference type="ARBA" id="ARBA00022801"/>
    </source>
</evidence>
<feature type="signal peptide" evidence="8">
    <location>
        <begin position="1"/>
        <end position="19"/>
    </location>
</feature>
<dbReference type="KEGG" id="bex:A11Q_1053"/>
<dbReference type="PANTHER" id="PTHR43806">
    <property type="entry name" value="PEPTIDASE S8"/>
    <property type="match status" value="1"/>
</dbReference>
<keyword evidence="2" id="KW-0134">Cell wall</keyword>
<evidence type="ECO:0008006" key="13">
    <source>
        <dbReference type="Google" id="ProtNLM"/>
    </source>
</evidence>
<dbReference type="InterPro" id="IPR022398">
    <property type="entry name" value="Peptidase_S8_His-AS"/>
</dbReference>
<dbReference type="Gene3D" id="3.40.50.200">
    <property type="entry name" value="Peptidase S8/S53 domain"/>
    <property type="match status" value="1"/>
</dbReference>
<dbReference type="eggNOG" id="COG1404">
    <property type="taxonomic scope" value="Bacteria"/>
</dbReference>
<evidence type="ECO:0000256" key="2">
    <source>
        <dbReference type="ARBA" id="ARBA00022512"/>
    </source>
</evidence>
<dbReference type="CDD" id="cd02133">
    <property type="entry name" value="PA_C5a_like"/>
    <property type="match status" value="1"/>
</dbReference>
<evidence type="ECO:0000256" key="6">
    <source>
        <dbReference type="PIRSR" id="PIRSR615500-1"/>
    </source>
</evidence>
<gene>
    <name evidence="11" type="ORF">A11Q_1053</name>
</gene>
<comment type="similarity">
    <text evidence="1 7">Belongs to the peptidase S8 family.</text>
</comment>
<feature type="active site" description="Charge relay system" evidence="6 7">
    <location>
        <position position="165"/>
    </location>
</feature>
<dbReference type="Proteomes" id="UP000012040">
    <property type="component" value="Chromosome"/>
</dbReference>
<dbReference type="RefSeq" id="WP_015469759.1">
    <property type="nucleotide sequence ID" value="NC_020813.1"/>
</dbReference>
<dbReference type="PROSITE" id="PS51892">
    <property type="entry name" value="SUBTILASE"/>
    <property type="match status" value="1"/>
</dbReference>
<feature type="domain" description="Peptidase S8/S53" evidence="9">
    <location>
        <begin position="515"/>
        <end position="571"/>
    </location>
</feature>
<evidence type="ECO:0000256" key="7">
    <source>
        <dbReference type="PROSITE-ProRule" id="PRU01240"/>
    </source>
</evidence>
<evidence type="ECO:0000256" key="5">
    <source>
        <dbReference type="ARBA" id="ARBA00022825"/>
    </source>
</evidence>
<feature type="active site" description="Charge relay system" evidence="6 7">
    <location>
        <position position="204"/>
    </location>
</feature>
<evidence type="ECO:0000256" key="1">
    <source>
        <dbReference type="ARBA" id="ARBA00011073"/>
    </source>
</evidence>
<dbReference type="PRINTS" id="PR00723">
    <property type="entry name" value="SUBTILISIN"/>
</dbReference>
<dbReference type="Pfam" id="PF02225">
    <property type="entry name" value="PA"/>
    <property type="match status" value="1"/>
</dbReference>
<dbReference type="InterPro" id="IPR036852">
    <property type="entry name" value="Peptidase_S8/S53_dom_sf"/>
</dbReference>
<evidence type="ECO:0000256" key="3">
    <source>
        <dbReference type="ARBA" id="ARBA00022670"/>
    </source>
</evidence>
<protein>
    <recommendedName>
        <fullName evidence="13">Serine protease</fullName>
    </recommendedName>
</protein>
<evidence type="ECO:0000313" key="12">
    <source>
        <dbReference type="Proteomes" id="UP000012040"/>
    </source>
</evidence>
<dbReference type="PANTHER" id="PTHR43806:SF11">
    <property type="entry name" value="CEREVISIN-RELATED"/>
    <property type="match status" value="1"/>
</dbReference>
<dbReference type="GO" id="GO:0006508">
    <property type="term" value="P:proteolysis"/>
    <property type="evidence" value="ECO:0007669"/>
    <property type="project" value="UniProtKB-KW"/>
</dbReference>
<proteinExistence type="inferred from homology"/>
<dbReference type="EMBL" id="CP003537">
    <property type="protein sequence ID" value="AGH95269.1"/>
    <property type="molecule type" value="Genomic_DNA"/>
</dbReference>
<dbReference type="InterPro" id="IPR000209">
    <property type="entry name" value="Peptidase_S8/S53_dom"/>
</dbReference>
<keyword evidence="8" id="KW-0732">Signal</keyword>
<keyword evidence="12" id="KW-1185">Reference proteome</keyword>
<feature type="chain" id="PRO_5004060750" description="Serine protease" evidence="8">
    <location>
        <begin position="20"/>
        <end position="586"/>
    </location>
</feature>
<dbReference type="InterPro" id="IPR050131">
    <property type="entry name" value="Peptidase_S8_subtilisin-like"/>
</dbReference>
<keyword evidence="5 7" id="KW-0720">Serine protease</keyword>
<keyword evidence="4 7" id="KW-0378">Hydrolase</keyword>
<dbReference type="GO" id="GO:0004252">
    <property type="term" value="F:serine-type endopeptidase activity"/>
    <property type="evidence" value="ECO:0007669"/>
    <property type="project" value="UniProtKB-UniRule"/>
</dbReference>
<evidence type="ECO:0000313" key="11">
    <source>
        <dbReference type="EMBL" id="AGH95269.1"/>
    </source>
</evidence>
<evidence type="ECO:0000256" key="8">
    <source>
        <dbReference type="SAM" id="SignalP"/>
    </source>
</evidence>
<dbReference type="PATRIC" id="fig|1184267.3.peg.1067"/>
<dbReference type="InterPro" id="IPR015500">
    <property type="entry name" value="Peptidase_S8_subtilisin-rel"/>
</dbReference>
<evidence type="ECO:0000259" key="10">
    <source>
        <dbReference type="Pfam" id="PF02225"/>
    </source>
</evidence>
<sequence>MKLASLIASLLLLASFAQAKDRYLVLFKSEQGYQAMETYFARAESGAGMQKALPHVQGIVLQSDNAALINRLKSHPEVAVVEKETFTPVPKPVNGFKISRVDIKEKRRKKRRFTKPQAPQTVEQVVQVPDFKAGDATPWGILAVNAGDAWSDSGAGVNSRVLVLDTGVDEDHPALSENFEKGKNFVAGTDGRVDETDYTDRDGHGTHCAGTVLGVYNERTGFTGVAPKAKLLAGRVCGEQGCSNIAVAEGINWGIEENVDVISMSLGGPGGSAMQRQAVENADRQGISVVAASGNGAAEQNYSPDKTNPKCGAGGFFSPNLCGVSFPAAFPTVVAVGALKSDLERADFSQWGPELDITAPGAAVLSSIPVGSGRDSVVEIEVNDSNKDAAVKRRIKSAGFSGTELFQTPIFKTLVAIPGMGRTTDYEGLDVEGKLVLISRGEITFAEKVKNAITAKAAGVLIYNNAPGLIQGSLGEDGTLLNIPVVMIEQADGVALAEGLQGGATVWTAVSLVPADYAQFDGTSMATPHVAGVVALMKSANKKLTPAQVRSILSETARPLSPNDTNQFGAGLVQADIAVRKALLAQ</sequence>
<dbReference type="Pfam" id="PF00082">
    <property type="entry name" value="Peptidase_S8"/>
    <property type="match status" value="2"/>
</dbReference>
<dbReference type="AlphaFoldDB" id="M4VQ45"/>
<dbReference type="InterPro" id="IPR003137">
    <property type="entry name" value="PA_domain"/>
</dbReference>
<evidence type="ECO:0000259" key="9">
    <source>
        <dbReference type="Pfam" id="PF00082"/>
    </source>
</evidence>
<name>M4VQ45_9BACT</name>
<keyword evidence="3 7" id="KW-0645">Protease</keyword>
<reference evidence="11 12" key="1">
    <citation type="journal article" date="2013" name="ISME J.">
        <title>By their genes ye shall know them: genomic signatures of predatory bacteria.</title>
        <authorList>
            <person name="Pasternak Z."/>
            <person name="Pietrokovski S."/>
            <person name="Rotem O."/>
            <person name="Gophna U."/>
            <person name="Lurie-Weinberger M.N."/>
            <person name="Jurkevitch E."/>
        </authorList>
    </citation>
    <scope>NUCLEOTIDE SEQUENCE [LARGE SCALE GENOMIC DNA]</scope>
    <source>
        <strain evidence="11 12">JSS</strain>
    </source>
</reference>
<dbReference type="PROSITE" id="PS00138">
    <property type="entry name" value="SUBTILASE_SER"/>
    <property type="match status" value="1"/>
</dbReference>